<gene>
    <name evidence="2" type="ORF">SDC9_212770</name>
</gene>
<feature type="compositionally biased region" description="Basic and acidic residues" evidence="1">
    <location>
        <begin position="73"/>
        <end position="89"/>
    </location>
</feature>
<sequence length="110" mass="11681">MEGELQVGGAADRHWKRVCFGQQTPPPQKAEAGGEHYGVARNGKGHRGGQARGAVLQQADGGQFGAGQALFHPDPDVPPEKPDLRSRDHGKARKGTAWTVSEKALSARCC</sequence>
<dbReference type="AlphaFoldDB" id="A0A645JMY4"/>
<protein>
    <submittedName>
        <fullName evidence="2">Uncharacterized protein</fullName>
    </submittedName>
</protein>
<name>A0A645JMY4_9ZZZZ</name>
<feature type="region of interest" description="Disordered" evidence="1">
    <location>
        <begin position="1"/>
        <end position="51"/>
    </location>
</feature>
<reference evidence="2" key="1">
    <citation type="submission" date="2019-08" db="EMBL/GenBank/DDBJ databases">
        <authorList>
            <person name="Kucharzyk K."/>
            <person name="Murdoch R.W."/>
            <person name="Higgins S."/>
            <person name="Loffler F."/>
        </authorList>
    </citation>
    <scope>NUCLEOTIDE SEQUENCE</scope>
</reference>
<accession>A0A645JMY4</accession>
<organism evidence="2">
    <name type="scientific">bioreactor metagenome</name>
    <dbReference type="NCBI Taxonomy" id="1076179"/>
    <lineage>
        <taxon>unclassified sequences</taxon>
        <taxon>metagenomes</taxon>
        <taxon>ecological metagenomes</taxon>
    </lineage>
</organism>
<dbReference type="EMBL" id="VSSQ01146683">
    <property type="protein sequence ID" value="MPN64991.1"/>
    <property type="molecule type" value="Genomic_DNA"/>
</dbReference>
<evidence type="ECO:0000313" key="2">
    <source>
        <dbReference type="EMBL" id="MPN64991.1"/>
    </source>
</evidence>
<proteinExistence type="predicted"/>
<feature type="region of interest" description="Disordered" evidence="1">
    <location>
        <begin position="64"/>
        <end position="98"/>
    </location>
</feature>
<evidence type="ECO:0000256" key="1">
    <source>
        <dbReference type="SAM" id="MobiDB-lite"/>
    </source>
</evidence>
<comment type="caution">
    <text evidence="2">The sequence shown here is derived from an EMBL/GenBank/DDBJ whole genome shotgun (WGS) entry which is preliminary data.</text>
</comment>